<accession>A0A0E9PNH4</accession>
<proteinExistence type="predicted"/>
<protein>
    <submittedName>
        <fullName evidence="1">Uncharacterized protein</fullName>
    </submittedName>
</protein>
<name>A0A0E9PNH4_ANGAN</name>
<dbReference type="EMBL" id="GBXM01102937">
    <property type="protein sequence ID" value="JAH05640.1"/>
    <property type="molecule type" value="Transcribed_RNA"/>
</dbReference>
<evidence type="ECO:0000313" key="1">
    <source>
        <dbReference type="EMBL" id="JAH05640.1"/>
    </source>
</evidence>
<reference evidence="1" key="1">
    <citation type="submission" date="2014-11" db="EMBL/GenBank/DDBJ databases">
        <authorList>
            <person name="Amaro Gonzalez C."/>
        </authorList>
    </citation>
    <scope>NUCLEOTIDE SEQUENCE</scope>
</reference>
<organism evidence="1">
    <name type="scientific">Anguilla anguilla</name>
    <name type="common">European freshwater eel</name>
    <name type="synonym">Muraena anguilla</name>
    <dbReference type="NCBI Taxonomy" id="7936"/>
    <lineage>
        <taxon>Eukaryota</taxon>
        <taxon>Metazoa</taxon>
        <taxon>Chordata</taxon>
        <taxon>Craniata</taxon>
        <taxon>Vertebrata</taxon>
        <taxon>Euteleostomi</taxon>
        <taxon>Actinopterygii</taxon>
        <taxon>Neopterygii</taxon>
        <taxon>Teleostei</taxon>
        <taxon>Anguilliformes</taxon>
        <taxon>Anguillidae</taxon>
        <taxon>Anguilla</taxon>
    </lineage>
</organism>
<sequence length="28" mass="3176">MLSNSRTTVISGFSYKCNLSVPPNRQFK</sequence>
<dbReference type="AlphaFoldDB" id="A0A0E9PNH4"/>
<reference evidence="1" key="2">
    <citation type="journal article" date="2015" name="Fish Shellfish Immunol.">
        <title>Early steps in the European eel (Anguilla anguilla)-Vibrio vulnificus interaction in the gills: Role of the RtxA13 toxin.</title>
        <authorList>
            <person name="Callol A."/>
            <person name="Pajuelo D."/>
            <person name="Ebbesson L."/>
            <person name="Teles M."/>
            <person name="MacKenzie S."/>
            <person name="Amaro C."/>
        </authorList>
    </citation>
    <scope>NUCLEOTIDE SEQUENCE</scope>
</reference>